<dbReference type="GO" id="GO:0005886">
    <property type="term" value="C:plasma membrane"/>
    <property type="evidence" value="ECO:0007669"/>
    <property type="project" value="UniProtKB-SubCell"/>
</dbReference>
<dbReference type="Gene3D" id="1.10.3720.10">
    <property type="entry name" value="MetI-like"/>
    <property type="match status" value="1"/>
</dbReference>
<feature type="transmembrane region" description="Helical" evidence="7">
    <location>
        <begin position="101"/>
        <end position="121"/>
    </location>
</feature>
<keyword evidence="3" id="KW-1003">Cell membrane</keyword>
<evidence type="ECO:0000313" key="9">
    <source>
        <dbReference type="EMBL" id="PXX45548.1"/>
    </source>
</evidence>
<dbReference type="InterPro" id="IPR035906">
    <property type="entry name" value="MetI-like_sf"/>
</dbReference>
<feature type="transmembrane region" description="Helical" evidence="7">
    <location>
        <begin position="67"/>
        <end position="89"/>
    </location>
</feature>
<dbReference type="Pfam" id="PF00528">
    <property type="entry name" value="BPD_transp_1"/>
    <property type="match status" value="1"/>
</dbReference>
<keyword evidence="5 7" id="KW-1133">Transmembrane helix</keyword>
<gene>
    <name evidence="9" type="ORF">DFR60_1243</name>
</gene>
<keyword evidence="10" id="KW-1185">Reference proteome</keyword>
<dbReference type="InterPro" id="IPR051393">
    <property type="entry name" value="ABC_transporter_permease"/>
</dbReference>
<evidence type="ECO:0000256" key="4">
    <source>
        <dbReference type="ARBA" id="ARBA00022692"/>
    </source>
</evidence>
<evidence type="ECO:0000256" key="1">
    <source>
        <dbReference type="ARBA" id="ARBA00004651"/>
    </source>
</evidence>
<dbReference type="PANTHER" id="PTHR30193">
    <property type="entry name" value="ABC TRANSPORTER PERMEASE PROTEIN"/>
    <property type="match status" value="1"/>
</dbReference>
<name>A0A2V3XYL7_9FIRM</name>
<feature type="domain" description="ABC transmembrane type-1" evidence="8">
    <location>
        <begin position="64"/>
        <end position="275"/>
    </location>
</feature>
<feature type="transmembrane region" description="Helical" evidence="7">
    <location>
        <begin position="151"/>
        <end position="174"/>
    </location>
</feature>
<keyword evidence="6 7" id="KW-0472">Membrane</keyword>
<accession>A0A2V3XYL7</accession>
<comment type="similarity">
    <text evidence="7">Belongs to the binding-protein-dependent transport system permease family.</text>
</comment>
<reference evidence="9 10" key="1">
    <citation type="submission" date="2018-05" db="EMBL/GenBank/DDBJ databases">
        <title>Genomic Encyclopedia of Type Strains, Phase IV (KMG-IV): sequencing the most valuable type-strain genomes for metagenomic binning, comparative biology and taxonomic classification.</title>
        <authorList>
            <person name="Goeker M."/>
        </authorList>
    </citation>
    <scope>NUCLEOTIDE SEQUENCE [LARGE SCALE GENOMIC DNA]</scope>
    <source>
        <strain evidence="9 10">DSM 24995</strain>
    </source>
</reference>
<organism evidence="9 10">
    <name type="scientific">Hungatella effluvii</name>
    <dbReference type="NCBI Taxonomy" id="1096246"/>
    <lineage>
        <taxon>Bacteria</taxon>
        <taxon>Bacillati</taxon>
        <taxon>Bacillota</taxon>
        <taxon>Clostridia</taxon>
        <taxon>Lachnospirales</taxon>
        <taxon>Lachnospiraceae</taxon>
        <taxon>Hungatella</taxon>
    </lineage>
</organism>
<dbReference type="GO" id="GO:0055085">
    <property type="term" value="P:transmembrane transport"/>
    <property type="evidence" value="ECO:0007669"/>
    <property type="project" value="InterPro"/>
</dbReference>
<feature type="transmembrane region" description="Helical" evidence="7">
    <location>
        <begin position="253"/>
        <end position="275"/>
    </location>
</feature>
<feature type="transmembrane region" description="Helical" evidence="7">
    <location>
        <begin position="7"/>
        <end position="29"/>
    </location>
</feature>
<dbReference type="CDD" id="cd06261">
    <property type="entry name" value="TM_PBP2"/>
    <property type="match status" value="1"/>
</dbReference>
<sequence length="284" mass="31402">MKQKKRYSGWFLAPTLVVFIGLFILPLIISLYFSLTVWSFTNVTFVGLENFKMFFKDKALSRSMINTFLYAFSTCAIKVVLGFFLAVYLTGNIRLKRTLRSMVFFPHLVSSVAVGITFAALMHPSRGLFNKVIIFFGGQGINWLGNPDIALFSVIGTDVWKGLGVATVIFISGIQAIDRIYYEAAEVDGARGIQLLRYITMPLCRPAMNSVIILALVTGMKTFDLIKAMTEGGPGTATEVIALSVYKQFAAGYYGLSTAGNVIMLVVIGLIAYPLQKFLISREE</sequence>
<evidence type="ECO:0000256" key="3">
    <source>
        <dbReference type="ARBA" id="ARBA00022475"/>
    </source>
</evidence>
<dbReference type="Proteomes" id="UP000248057">
    <property type="component" value="Unassembled WGS sequence"/>
</dbReference>
<evidence type="ECO:0000256" key="7">
    <source>
        <dbReference type="RuleBase" id="RU363032"/>
    </source>
</evidence>
<comment type="subcellular location">
    <subcellularLocation>
        <location evidence="1 7">Cell membrane</location>
        <topology evidence="1 7">Multi-pass membrane protein</topology>
    </subcellularLocation>
</comment>
<feature type="transmembrane region" description="Helical" evidence="7">
    <location>
        <begin position="195"/>
        <end position="217"/>
    </location>
</feature>
<evidence type="ECO:0000256" key="6">
    <source>
        <dbReference type="ARBA" id="ARBA00023136"/>
    </source>
</evidence>
<evidence type="ECO:0000259" key="8">
    <source>
        <dbReference type="PROSITE" id="PS50928"/>
    </source>
</evidence>
<comment type="caution">
    <text evidence="9">The sequence shown here is derived from an EMBL/GenBank/DDBJ whole genome shotgun (WGS) entry which is preliminary data.</text>
</comment>
<keyword evidence="4 7" id="KW-0812">Transmembrane</keyword>
<proteinExistence type="inferred from homology"/>
<dbReference type="InterPro" id="IPR000515">
    <property type="entry name" value="MetI-like"/>
</dbReference>
<evidence type="ECO:0000256" key="5">
    <source>
        <dbReference type="ARBA" id="ARBA00022989"/>
    </source>
</evidence>
<dbReference type="AlphaFoldDB" id="A0A2V3XYL7"/>
<dbReference type="PROSITE" id="PS50928">
    <property type="entry name" value="ABC_TM1"/>
    <property type="match status" value="1"/>
</dbReference>
<protein>
    <submittedName>
        <fullName evidence="9">Raffinose/stachyose/melibiose transport system permease protein</fullName>
    </submittedName>
</protein>
<dbReference type="PANTHER" id="PTHR30193:SF37">
    <property type="entry name" value="INNER MEMBRANE ABC TRANSPORTER PERMEASE PROTEIN YCJO"/>
    <property type="match status" value="1"/>
</dbReference>
<dbReference type="SUPFAM" id="SSF161098">
    <property type="entry name" value="MetI-like"/>
    <property type="match status" value="1"/>
</dbReference>
<keyword evidence="2 7" id="KW-0813">Transport</keyword>
<evidence type="ECO:0000313" key="10">
    <source>
        <dbReference type="Proteomes" id="UP000248057"/>
    </source>
</evidence>
<dbReference type="EMBL" id="QJKD01000024">
    <property type="protein sequence ID" value="PXX45548.1"/>
    <property type="molecule type" value="Genomic_DNA"/>
</dbReference>
<evidence type="ECO:0000256" key="2">
    <source>
        <dbReference type="ARBA" id="ARBA00022448"/>
    </source>
</evidence>